<dbReference type="InterPro" id="IPR001304">
    <property type="entry name" value="C-type_lectin-like"/>
</dbReference>
<keyword evidence="4" id="KW-1185">Reference proteome</keyword>
<dbReference type="Pfam" id="PF00059">
    <property type="entry name" value="Lectin_C"/>
    <property type="match status" value="1"/>
</dbReference>
<dbReference type="CDD" id="cd00037">
    <property type="entry name" value="CLECT"/>
    <property type="match status" value="1"/>
</dbReference>
<dbReference type="SUPFAM" id="SSF56436">
    <property type="entry name" value="C-type lectin-like"/>
    <property type="match status" value="1"/>
</dbReference>
<dbReference type="Gene3D" id="3.10.100.10">
    <property type="entry name" value="Mannose-Binding Protein A, subunit A"/>
    <property type="match status" value="1"/>
</dbReference>
<evidence type="ECO:0000259" key="2">
    <source>
        <dbReference type="PROSITE" id="PS50041"/>
    </source>
</evidence>
<comment type="caution">
    <text evidence="3">The sequence shown here is derived from an EMBL/GenBank/DDBJ whole genome shotgun (WGS) entry which is preliminary data.</text>
</comment>
<evidence type="ECO:0000313" key="4">
    <source>
        <dbReference type="Proteomes" id="UP001642540"/>
    </source>
</evidence>
<dbReference type="PANTHER" id="PTHR22801:SF63">
    <property type="entry name" value="C-TYPE LECTIN DOMAIN-CONTAINING PROTEIN"/>
    <property type="match status" value="1"/>
</dbReference>
<accession>A0ABP1QVZ5</accession>
<evidence type="ECO:0000313" key="3">
    <source>
        <dbReference type="EMBL" id="CAL8110690.1"/>
    </source>
</evidence>
<reference evidence="3 4" key="1">
    <citation type="submission" date="2024-08" db="EMBL/GenBank/DDBJ databases">
        <authorList>
            <person name="Cucini C."/>
            <person name="Frati F."/>
        </authorList>
    </citation>
    <scope>NUCLEOTIDE SEQUENCE [LARGE SCALE GENOMIC DNA]</scope>
</reference>
<protein>
    <recommendedName>
        <fullName evidence="2">C-type lectin domain-containing protein</fullName>
    </recommendedName>
</protein>
<feature type="region of interest" description="Disordered" evidence="1">
    <location>
        <begin position="205"/>
        <end position="252"/>
    </location>
</feature>
<feature type="compositionally biased region" description="Pro residues" evidence="1">
    <location>
        <begin position="218"/>
        <end position="252"/>
    </location>
</feature>
<dbReference type="InterPro" id="IPR016187">
    <property type="entry name" value="CTDL_fold"/>
</dbReference>
<organism evidence="3 4">
    <name type="scientific">Orchesella dallaii</name>
    <dbReference type="NCBI Taxonomy" id="48710"/>
    <lineage>
        <taxon>Eukaryota</taxon>
        <taxon>Metazoa</taxon>
        <taxon>Ecdysozoa</taxon>
        <taxon>Arthropoda</taxon>
        <taxon>Hexapoda</taxon>
        <taxon>Collembola</taxon>
        <taxon>Entomobryomorpha</taxon>
        <taxon>Entomobryoidea</taxon>
        <taxon>Orchesellidae</taxon>
        <taxon>Orchesellinae</taxon>
        <taxon>Orchesella</taxon>
    </lineage>
</organism>
<dbReference type="PROSITE" id="PS50041">
    <property type="entry name" value="C_TYPE_LECTIN_2"/>
    <property type="match status" value="1"/>
</dbReference>
<dbReference type="PANTHER" id="PTHR22801">
    <property type="entry name" value="LITHOSTATHINE"/>
    <property type="match status" value="1"/>
</dbReference>
<sequence length="252" mass="28489">MVRKSTNLSRKVSFRQLGAVLGAIVRLLTLANSQAPSNALLDAIIPPDGEPPIMELDNTNWVILRKKLPWGEASAICDKKYFRLAKLGTREKAQELVDKIESISEKYTPEYDKKYMEIEFGMDRRYWIGLTDQIEDGKWYWTHDGSELTYDFWYPNQPDHKKATDNSREHCVTLWNPGYFHDTYNKHTFNDEECLNTNYAICDKMEETPTTNPDPSAAMPPPAPTAGPPPPATDPNPPPVPAPEPPPDPGSS</sequence>
<dbReference type="EMBL" id="CAXLJM020000046">
    <property type="protein sequence ID" value="CAL8110690.1"/>
    <property type="molecule type" value="Genomic_DNA"/>
</dbReference>
<dbReference type="SMART" id="SM00034">
    <property type="entry name" value="CLECT"/>
    <property type="match status" value="1"/>
</dbReference>
<proteinExistence type="predicted"/>
<dbReference type="InterPro" id="IPR050801">
    <property type="entry name" value="Ca-Dep_Lectins_ImmuneDev"/>
</dbReference>
<evidence type="ECO:0000256" key="1">
    <source>
        <dbReference type="SAM" id="MobiDB-lite"/>
    </source>
</evidence>
<gene>
    <name evidence="3" type="ORF">ODALV1_LOCUS14404</name>
</gene>
<feature type="domain" description="C-type lectin" evidence="2">
    <location>
        <begin position="56"/>
        <end position="203"/>
    </location>
</feature>
<dbReference type="InterPro" id="IPR016186">
    <property type="entry name" value="C-type_lectin-like/link_sf"/>
</dbReference>
<dbReference type="Proteomes" id="UP001642540">
    <property type="component" value="Unassembled WGS sequence"/>
</dbReference>
<name>A0ABP1QVZ5_9HEXA</name>